<dbReference type="PATRIC" id="fig|1435349.4.peg.3146"/>
<dbReference type="PROSITE" id="PS51257">
    <property type="entry name" value="PROKAR_LIPOPROTEIN"/>
    <property type="match status" value="1"/>
</dbReference>
<name>A0A0D7WBN0_9FLAO</name>
<dbReference type="OrthoDB" id="1434105at2"/>
<evidence type="ECO:0000313" key="1">
    <source>
        <dbReference type="EMBL" id="KJD35157.1"/>
    </source>
</evidence>
<protein>
    <recommendedName>
        <fullName evidence="3">Lipocalin-like domain-containing protein</fullName>
    </recommendedName>
</protein>
<evidence type="ECO:0000313" key="2">
    <source>
        <dbReference type="Proteomes" id="UP000032578"/>
    </source>
</evidence>
<comment type="caution">
    <text evidence="1">The sequence shown here is derived from an EMBL/GenBank/DDBJ whole genome shotgun (WGS) entry which is preliminary data.</text>
</comment>
<gene>
    <name evidence="1" type="ORF">PW52_10760</name>
</gene>
<sequence>MKTIKIFTALVTLLFTLSCSKSLNEEEIKDQEVAFEGVWELRDITDINLDGNTVPVELSQDIIGFLEVIINEGCELMSFEFKPDKSLILEQYNVTDYNPTVEEVEYVADCSKIDIFTGTWDLQDDQLIITNSEDETVSITIKFESGSMILEDLPLATILPIDGDANFIFEKLGNG</sequence>
<dbReference type="AlphaFoldDB" id="A0A0D7WBN0"/>
<dbReference type="RefSeq" id="WP_044632956.1">
    <property type="nucleotide sequence ID" value="NZ_JTDW01000007.1"/>
</dbReference>
<evidence type="ECO:0008006" key="3">
    <source>
        <dbReference type="Google" id="ProtNLM"/>
    </source>
</evidence>
<proteinExistence type="predicted"/>
<reference evidence="1 2" key="1">
    <citation type="submission" date="2014-11" db="EMBL/GenBank/DDBJ databases">
        <title>Tamlana sedimentorum sp. nov., isolated from shallow sand sediments of the Sea of Japan.</title>
        <authorList>
            <person name="Romanenko L.A."/>
        </authorList>
    </citation>
    <scope>NUCLEOTIDE SEQUENCE [LARGE SCALE GENOMIC DNA]</scope>
    <source>
        <strain evidence="1 2">JCM 19808</strain>
    </source>
</reference>
<organism evidence="1 2">
    <name type="scientific">Neotamlana sedimentorum</name>
    <dbReference type="NCBI Taxonomy" id="1435349"/>
    <lineage>
        <taxon>Bacteria</taxon>
        <taxon>Pseudomonadati</taxon>
        <taxon>Bacteroidota</taxon>
        <taxon>Flavobacteriia</taxon>
        <taxon>Flavobacteriales</taxon>
        <taxon>Flavobacteriaceae</taxon>
        <taxon>Neotamlana</taxon>
    </lineage>
</organism>
<accession>A0A0D7WBN0</accession>
<dbReference type="EMBL" id="JTDW01000007">
    <property type="protein sequence ID" value="KJD35157.1"/>
    <property type="molecule type" value="Genomic_DNA"/>
</dbReference>
<keyword evidence="2" id="KW-1185">Reference proteome</keyword>
<dbReference type="Proteomes" id="UP000032578">
    <property type="component" value="Unassembled WGS sequence"/>
</dbReference>